<dbReference type="Proteomes" id="UP001295469">
    <property type="component" value="Chromosome C05"/>
</dbReference>
<organism evidence="14 15">
    <name type="scientific">Brassica napus</name>
    <name type="common">Rape</name>
    <dbReference type="NCBI Taxonomy" id="3708"/>
    <lineage>
        <taxon>Eukaryota</taxon>
        <taxon>Viridiplantae</taxon>
        <taxon>Streptophyta</taxon>
        <taxon>Embryophyta</taxon>
        <taxon>Tracheophyta</taxon>
        <taxon>Spermatophyta</taxon>
        <taxon>Magnoliopsida</taxon>
        <taxon>eudicotyledons</taxon>
        <taxon>Gunneridae</taxon>
        <taxon>Pentapetalae</taxon>
        <taxon>rosids</taxon>
        <taxon>malvids</taxon>
        <taxon>Brassicales</taxon>
        <taxon>Brassicaceae</taxon>
        <taxon>Brassiceae</taxon>
        <taxon>Brassica</taxon>
    </lineage>
</organism>
<evidence type="ECO:0000256" key="4">
    <source>
        <dbReference type="ARBA" id="ARBA00022723"/>
    </source>
</evidence>
<dbReference type="FunFam" id="2.20.28.10:FF:000009">
    <property type="entry name" value="RING finger and CHY zinc finger domain-containing protein 1"/>
    <property type="match status" value="1"/>
</dbReference>
<keyword evidence="4" id="KW-0479">Metal-binding</keyword>
<dbReference type="Gramene" id="CDY24455">
    <property type="protein sequence ID" value="CDY24455"/>
    <property type="gene ID" value="GSBRNA2T00026719001"/>
</dbReference>
<evidence type="ECO:0000313" key="15">
    <source>
        <dbReference type="Proteomes" id="UP000028999"/>
    </source>
</evidence>
<dbReference type="SUPFAM" id="SSF57850">
    <property type="entry name" value="RING/U-box"/>
    <property type="match status" value="1"/>
</dbReference>
<evidence type="ECO:0000256" key="5">
    <source>
        <dbReference type="ARBA" id="ARBA00022771"/>
    </source>
</evidence>
<dbReference type="Gene3D" id="2.20.28.10">
    <property type="match status" value="1"/>
</dbReference>
<name>A0A078GD83_BRANA</name>
<dbReference type="STRING" id="3708.A0A078GD83"/>
<evidence type="ECO:0000256" key="9">
    <source>
        <dbReference type="PROSITE-ProRule" id="PRU00601"/>
    </source>
</evidence>
<dbReference type="GeneID" id="106436034"/>
<evidence type="ECO:0000256" key="3">
    <source>
        <dbReference type="ARBA" id="ARBA00022598"/>
    </source>
</evidence>
<dbReference type="Pfam" id="PF13639">
    <property type="entry name" value="zf-RING_2"/>
    <property type="match status" value="1"/>
</dbReference>
<dbReference type="GO" id="GO:0016567">
    <property type="term" value="P:protein ubiquitination"/>
    <property type="evidence" value="ECO:0000318"/>
    <property type="project" value="GO_Central"/>
</dbReference>
<dbReference type="Gene3D" id="1.20.120.520">
    <property type="entry name" value="nmb1532 protein domain like"/>
    <property type="match status" value="3"/>
</dbReference>
<comment type="pathway">
    <text evidence="2">Protein modification; protein ubiquitination.</text>
</comment>
<dbReference type="CDD" id="cd12108">
    <property type="entry name" value="Hr-like"/>
    <property type="match status" value="3"/>
</dbReference>
<dbReference type="Gene3D" id="3.30.40.10">
    <property type="entry name" value="Zinc/RING finger domain, C3HC4 (zinc finger)"/>
    <property type="match status" value="1"/>
</dbReference>
<reference evidence="13" key="3">
    <citation type="submission" date="2021-01" db="EMBL/GenBank/DDBJ databases">
        <authorList>
            <consortium name="Genoscope - CEA"/>
            <person name="William W."/>
        </authorList>
    </citation>
    <scope>NUCLEOTIDE SEQUENCE</scope>
</reference>
<dbReference type="OrthoDB" id="411372at2759"/>
<keyword evidence="6" id="KW-0833">Ubl conjugation pathway</keyword>
<keyword evidence="15" id="KW-1185">Reference proteome</keyword>
<dbReference type="InterPro" id="IPR039512">
    <property type="entry name" value="RCHY1_zinc-ribbon"/>
</dbReference>
<dbReference type="PANTHER" id="PTHR21319">
    <property type="entry name" value="RING FINGER AND CHY ZINC FINGER DOMAIN-CONTAINING PROTEIN 1"/>
    <property type="match status" value="1"/>
</dbReference>
<dbReference type="PANTHER" id="PTHR21319:SF61">
    <property type="entry name" value="ZINC FINGER PROTEIN BRUTUS"/>
    <property type="match status" value="1"/>
</dbReference>
<dbReference type="FunFam" id="3.30.40.10:FF:000208">
    <property type="entry name" value="Zinc finger protein-related isoform 1"/>
    <property type="match status" value="1"/>
</dbReference>
<keyword evidence="5 9" id="KW-0863">Zinc-finger</keyword>
<dbReference type="InterPro" id="IPR037275">
    <property type="entry name" value="Znf_CTCHY_sf"/>
</dbReference>
<dbReference type="SUPFAM" id="SSF161219">
    <property type="entry name" value="CHY zinc finger-like"/>
    <property type="match status" value="1"/>
</dbReference>
<dbReference type="InterPro" id="IPR017921">
    <property type="entry name" value="Znf_CTCHY"/>
</dbReference>
<evidence type="ECO:0000256" key="6">
    <source>
        <dbReference type="ARBA" id="ARBA00022786"/>
    </source>
</evidence>
<dbReference type="PaxDb" id="3708-A0A078GD83"/>
<feature type="domain" description="CHY-type" evidence="11">
    <location>
        <begin position="985"/>
        <end position="1054"/>
    </location>
</feature>
<reference evidence="14 15" key="1">
    <citation type="journal article" date="2014" name="Science">
        <title>Plant genetics. Early allopolyploid evolution in the post-Neolithic Brassica napus oilseed genome.</title>
        <authorList>
            <person name="Chalhoub B."/>
            <person name="Denoeud F."/>
            <person name="Liu S."/>
            <person name="Parkin I.A."/>
            <person name="Tang H."/>
            <person name="Wang X."/>
            <person name="Chiquet J."/>
            <person name="Belcram H."/>
            <person name="Tong C."/>
            <person name="Samans B."/>
            <person name="Correa M."/>
            <person name="Da Silva C."/>
            <person name="Just J."/>
            <person name="Falentin C."/>
            <person name="Koh C.S."/>
            <person name="Le Clainche I."/>
            <person name="Bernard M."/>
            <person name="Bento P."/>
            <person name="Noel B."/>
            <person name="Labadie K."/>
            <person name="Alberti A."/>
            <person name="Charles M."/>
            <person name="Arnaud D."/>
            <person name="Guo H."/>
            <person name="Daviaud C."/>
            <person name="Alamery S."/>
            <person name="Jabbari K."/>
            <person name="Zhao M."/>
            <person name="Edger P.P."/>
            <person name="Chelaifa H."/>
            <person name="Tack D."/>
            <person name="Lassalle G."/>
            <person name="Mestiri I."/>
            <person name="Schnel N."/>
            <person name="Le Paslier M.C."/>
            <person name="Fan G."/>
            <person name="Renault V."/>
            <person name="Bayer P.E."/>
            <person name="Golicz A.A."/>
            <person name="Manoli S."/>
            <person name="Lee T.H."/>
            <person name="Thi V.H."/>
            <person name="Chalabi S."/>
            <person name="Hu Q."/>
            <person name="Fan C."/>
            <person name="Tollenaere R."/>
            <person name="Lu Y."/>
            <person name="Battail C."/>
            <person name="Shen J."/>
            <person name="Sidebottom C.H."/>
            <person name="Wang X."/>
            <person name="Canaguier A."/>
            <person name="Chauveau A."/>
            <person name="Berard A."/>
            <person name="Deniot G."/>
            <person name="Guan M."/>
            <person name="Liu Z."/>
            <person name="Sun F."/>
            <person name="Lim Y.P."/>
            <person name="Lyons E."/>
            <person name="Town C.D."/>
            <person name="Bancroft I."/>
            <person name="Wang X."/>
            <person name="Meng J."/>
            <person name="Ma J."/>
            <person name="Pires J.C."/>
            <person name="King G.J."/>
            <person name="Brunel D."/>
            <person name="Delourme R."/>
            <person name="Renard M."/>
            <person name="Aury J.M."/>
            <person name="Adams K.L."/>
            <person name="Batley J."/>
            <person name="Snowdon R.J."/>
            <person name="Tost J."/>
            <person name="Edwards D."/>
            <person name="Zhou Y."/>
            <person name="Hua W."/>
            <person name="Sharpe A.G."/>
            <person name="Paterson A.H."/>
            <person name="Guan C."/>
            <person name="Wincker P."/>
        </authorList>
    </citation>
    <scope>NUCLEOTIDE SEQUENCE [LARGE SCALE GENOMIC DNA]</scope>
    <source>
        <strain evidence="15">cv. Darmor-bzh</strain>
    </source>
</reference>
<dbReference type="InterPro" id="IPR012312">
    <property type="entry name" value="Hemerythrin-like"/>
</dbReference>
<evidence type="ECO:0000256" key="2">
    <source>
        <dbReference type="ARBA" id="ARBA00004906"/>
    </source>
</evidence>
<proteinExistence type="predicted"/>
<dbReference type="Pfam" id="PF14599">
    <property type="entry name" value="zinc_ribbon_6"/>
    <property type="match status" value="1"/>
</dbReference>
<evidence type="ECO:0000313" key="14">
    <source>
        <dbReference type="EMBL" id="CDY24455.1"/>
    </source>
</evidence>
<protein>
    <submittedName>
        <fullName evidence="13">(rape) hypothetical protein</fullName>
    </submittedName>
    <submittedName>
        <fullName evidence="14">BnaC05g34990D protein</fullName>
    </submittedName>
</protein>
<keyword evidence="7" id="KW-0862">Zinc</keyword>
<dbReference type="PROSITE" id="PS50089">
    <property type="entry name" value="ZF_RING_2"/>
    <property type="match status" value="1"/>
</dbReference>
<evidence type="ECO:0000259" key="11">
    <source>
        <dbReference type="PROSITE" id="PS51266"/>
    </source>
</evidence>
<sequence length="1241" mass="139900">MATPLPDFEAARGGGGVASSSTTVLTSAPTVANTFTEETEEISPILIFLFFHKAVCSELESLHRLALEFATGHHVDLRLLRERYRFLRSIYKHHCNAEDEVIFSALDIRVKNVAQTYSLEHQGEGTLFDHLFELLNSATEIDESYRRELASSTGALKTSVSQHLAKEQKQVFPLLIEKFKHEEQAYIVWRFLCSIPVNMLAVFLPWLASAISIDESKEMQMCLSKIVPGEKLLQQVIFTWFGGKSDTSASRGVEDSSFQCCLDSSSSMLPCKTSRAQCACEGSKAGKRKYPELTEYEAPDAPMHPIDEIKIWHKSINKEMKEIADEARKIQLSGDFSDLSAFDERLQYIAEVCIFHSLAEDKIIFPAVDGEFSFSEEHDEEENQFNEFRCLIEKIKSAGASSTSAAEFYTKLCSHADQIMETIQRHFHNEEIQVLPLARKNFSFKRQQEILYQSLCIMPLRLIERVLPWLTASLTEDEAKNFLKNLQAGAPKSDAALVTLFSGWACKGRKAGECLSPKANGSCPAKTLSNIEEVYLQSCNACVSLPCPSSSIKACCQHQDKRPAKRTVVSSCGQNATPHSSEVANGNGRSCCVPDLGVNSDCLGLGSLPAAKSMRSSSLNSAAPALNSSLFGWEMDSNSFDTGHAERPVATIFKFHKAISKDLEFLDVESGKLIDCNETFIRQFIGRFHLLWGFYKAHSNAEDDILFPALESKETLHNVSHSYTLDHKHEEKLFGDIYSVLTELSVLHEKLQSDSMMGNVTQTDTVQADIDSGDCKKKYNELATKLQGMCKSIKITLDQHIFLEELELWPLFDKHFSIQEQDKIVGRIIGTTGAEVLQSMLPWVTSALSEDEQNRMMDTWKQATKNTMFDEWLNECWKGSPDSSSMERAKPSLHRDNDHQEVLDQTGQLFKPGWKDIFRMNQNELEAEIRKVYQDTTLDPRRKDYLVQNWRTSRWIAAQQKLPKETETALNGDVALGCFPSFRDPEKQIYGCEHYKRNCKLRAACCGQLFTCRFCHDKVSDHSMDRKLVTEMLCMRCLKVQPVGPICTTPSCEGVPMAKHYCSICKLFDDERAVYHCPFCNLCRVGEGLGIDYFHCMTCNCCLGMKLVNHKCLEKSLETNCPICCEFLFTSSEAVRALPCGHYMHSACFQAYTCSHYTCPICGKSLGDMAVYFGMLDALLAAEELPEEYKDRCQDILCNDCERKGTTRFHWLYHKCGTCGSYNTRVIRSETTTVPDCSTSS</sequence>
<dbReference type="Pfam" id="PF05495">
    <property type="entry name" value="zf-CHY"/>
    <property type="match status" value="1"/>
</dbReference>
<dbReference type="EMBL" id="LK032159">
    <property type="protein sequence ID" value="CDY24455.1"/>
    <property type="molecule type" value="Genomic_DNA"/>
</dbReference>
<dbReference type="PROSITE" id="PS51266">
    <property type="entry name" value="ZF_CHY"/>
    <property type="match status" value="1"/>
</dbReference>
<dbReference type="InterPro" id="IPR037274">
    <property type="entry name" value="Znf_CHY_sf"/>
</dbReference>
<feature type="domain" description="RING-type" evidence="10">
    <location>
        <begin position="1121"/>
        <end position="1162"/>
    </location>
</feature>
<dbReference type="InterPro" id="IPR001841">
    <property type="entry name" value="Znf_RING"/>
</dbReference>
<keyword evidence="8" id="KW-0539">Nucleus</keyword>
<dbReference type="OMA" id="CITPSCS"/>
<dbReference type="InterPro" id="IPR013083">
    <property type="entry name" value="Znf_RING/FYVE/PHD"/>
</dbReference>
<evidence type="ECO:0000313" key="13">
    <source>
        <dbReference type="EMBL" id="CAF1933274.1"/>
    </source>
</evidence>
<reference evidence="14" key="2">
    <citation type="submission" date="2014-06" db="EMBL/GenBank/DDBJ databases">
        <authorList>
            <person name="Genoscope - CEA"/>
        </authorList>
    </citation>
    <scope>NUCLEOTIDE SEQUENCE</scope>
</reference>
<evidence type="ECO:0000256" key="8">
    <source>
        <dbReference type="ARBA" id="ARBA00023242"/>
    </source>
</evidence>
<dbReference type="GO" id="GO:0061630">
    <property type="term" value="F:ubiquitin protein ligase activity"/>
    <property type="evidence" value="ECO:0000318"/>
    <property type="project" value="GO_Central"/>
</dbReference>
<dbReference type="GO" id="GO:0016874">
    <property type="term" value="F:ligase activity"/>
    <property type="evidence" value="ECO:0007669"/>
    <property type="project" value="UniProtKB-KW"/>
</dbReference>
<dbReference type="CDD" id="cd16464">
    <property type="entry name" value="RING-H2_Pirh2-like"/>
    <property type="match status" value="1"/>
</dbReference>
<evidence type="ECO:0000256" key="7">
    <source>
        <dbReference type="ARBA" id="ARBA00022833"/>
    </source>
</evidence>
<dbReference type="GO" id="GO:0006879">
    <property type="term" value="P:intracellular iron ion homeostasis"/>
    <property type="evidence" value="ECO:0007669"/>
    <property type="project" value="UniProtKB-ARBA"/>
</dbReference>
<dbReference type="FunFam" id="1.20.120.520:FF:000006">
    <property type="entry name" value="Zinc finger protein BRUTUS"/>
    <property type="match status" value="1"/>
</dbReference>
<gene>
    <name evidence="14" type="primary">BnaC05g34990D</name>
    <name evidence="13" type="ORF">DARMORV10_C05P47660.1</name>
    <name evidence="14" type="ORF">GSBRNA2T00026719001</name>
</gene>
<comment type="subcellular location">
    <subcellularLocation>
        <location evidence="1">Nucleus</location>
    </subcellularLocation>
</comment>
<dbReference type="PROSITE" id="PS51270">
    <property type="entry name" value="ZF_CTCHY"/>
    <property type="match status" value="1"/>
</dbReference>
<dbReference type="RefSeq" id="XP_013732448.1">
    <property type="nucleotide sequence ID" value="XM_013876994.3"/>
</dbReference>
<evidence type="ECO:0000256" key="1">
    <source>
        <dbReference type="ARBA" id="ARBA00004123"/>
    </source>
</evidence>
<evidence type="ECO:0000259" key="10">
    <source>
        <dbReference type="PROSITE" id="PS50089"/>
    </source>
</evidence>
<dbReference type="GO" id="GO:0005634">
    <property type="term" value="C:nucleus"/>
    <property type="evidence" value="ECO:0000318"/>
    <property type="project" value="GO_Central"/>
</dbReference>
<dbReference type="InterPro" id="IPR008913">
    <property type="entry name" value="Znf_CHY"/>
</dbReference>
<dbReference type="Pfam" id="PF01814">
    <property type="entry name" value="Hemerythrin"/>
    <property type="match status" value="2"/>
</dbReference>
<dbReference type="GO" id="GO:0006511">
    <property type="term" value="P:ubiquitin-dependent protein catabolic process"/>
    <property type="evidence" value="ECO:0000318"/>
    <property type="project" value="GO_Central"/>
</dbReference>
<dbReference type="EMBL" id="HG994369">
    <property type="protein sequence ID" value="CAF1933274.1"/>
    <property type="molecule type" value="Genomic_DNA"/>
</dbReference>
<dbReference type="Proteomes" id="UP000028999">
    <property type="component" value="Unassembled WGS sequence"/>
</dbReference>
<evidence type="ECO:0000259" key="12">
    <source>
        <dbReference type="PROSITE" id="PS51270"/>
    </source>
</evidence>
<dbReference type="SMART" id="SM00184">
    <property type="entry name" value="RING"/>
    <property type="match status" value="1"/>
</dbReference>
<keyword evidence="3" id="KW-0436">Ligase</keyword>
<feature type="domain" description="CTCHY-type" evidence="12">
    <location>
        <begin position="1057"/>
        <end position="1120"/>
    </location>
</feature>
<dbReference type="SMR" id="A0A078GD83"/>
<dbReference type="AlphaFoldDB" id="A0A078GD83"/>
<dbReference type="SUPFAM" id="SSF161245">
    <property type="entry name" value="Zinc hairpin stack"/>
    <property type="match status" value="1"/>
</dbReference>
<dbReference type="GO" id="GO:0008270">
    <property type="term" value="F:zinc ion binding"/>
    <property type="evidence" value="ECO:0007669"/>
    <property type="project" value="UniProtKB-KW"/>
</dbReference>
<accession>A0A078GD83</accession>